<keyword evidence="5" id="KW-1185">Reference proteome</keyword>
<feature type="transmembrane region" description="Helical" evidence="2">
    <location>
        <begin position="38"/>
        <end position="59"/>
    </location>
</feature>
<proteinExistence type="inferred from homology"/>
<feature type="domain" description="Bacterial sugar transferase" evidence="3">
    <location>
        <begin position="34"/>
        <end position="228"/>
    </location>
</feature>
<dbReference type="PANTHER" id="PTHR30576:SF10">
    <property type="entry name" value="SLL5057 PROTEIN"/>
    <property type="match status" value="1"/>
</dbReference>
<reference evidence="4 5" key="1">
    <citation type="submission" date="2020-07" db="EMBL/GenBank/DDBJ databases">
        <title>Sequencing the genomes of 1000 actinobacteria strains.</title>
        <authorList>
            <person name="Klenk H.-P."/>
        </authorList>
    </citation>
    <scope>NUCLEOTIDE SEQUENCE [LARGE SCALE GENOMIC DNA]</scope>
    <source>
        <strain evidence="4 5">DSM 104001</strain>
    </source>
</reference>
<dbReference type="PANTHER" id="PTHR30576">
    <property type="entry name" value="COLANIC BIOSYNTHESIS UDP-GLUCOSE LIPID CARRIER TRANSFERASE"/>
    <property type="match status" value="1"/>
</dbReference>
<dbReference type="InterPro" id="IPR003362">
    <property type="entry name" value="Bact_transf"/>
</dbReference>
<organism evidence="4 5">
    <name type="scientific">Petropleomorpha daqingensis</name>
    <dbReference type="NCBI Taxonomy" id="2026353"/>
    <lineage>
        <taxon>Bacteria</taxon>
        <taxon>Bacillati</taxon>
        <taxon>Actinomycetota</taxon>
        <taxon>Actinomycetes</taxon>
        <taxon>Geodermatophilales</taxon>
        <taxon>Geodermatophilaceae</taxon>
        <taxon>Petropleomorpha</taxon>
    </lineage>
</organism>
<evidence type="ECO:0000256" key="2">
    <source>
        <dbReference type="SAM" id="Phobius"/>
    </source>
</evidence>
<dbReference type="RefSeq" id="WP_179716535.1">
    <property type="nucleotide sequence ID" value="NZ_JACBZT010000001.1"/>
</dbReference>
<evidence type="ECO:0000259" key="3">
    <source>
        <dbReference type="Pfam" id="PF02397"/>
    </source>
</evidence>
<comment type="similarity">
    <text evidence="1">Belongs to the bacterial sugar transferase family.</text>
</comment>
<keyword evidence="4" id="KW-0808">Transferase</keyword>
<dbReference type="EMBL" id="JACBZT010000001">
    <property type="protein sequence ID" value="NYJ05842.1"/>
    <property type="molecule type" value="Genomic_DNA"/>
</dbReference>
<evidence type="ECO:0000313" key="5">
    <source>
        <dbReference type="Proteomes" id="UP000541969"/>
    </source>
</evidence>
<protein>
    <submittedName>
        <fullName evidence="4">Lipopolysaccharide/colanic/teichoic acid biosynthesis glycosyltransferase</fullName>
    </submittedName>
</protein>
<dbReference type="AlphaFoldDB" id="A0A853CH29"/>
<evidence type="ECO:0000256" key="1">
    <source>
        <dbReference type="ARBA" id="ARBA00006464"/>
    </source>
</evidence>
<name>A0A853CH29_9ACTN</name>
<dbReference type="Proteomes" id="UP000541969">
    <property type="component" value="Unassembled WGS sequence"/>
</dbReference>
<keyword evidence="2" id="KW-0812">Transmembrane</keyword>
<dbReference type="GO" id="GO:0016780">
    <property type="term" value="F:phosphotransferase activity, for other substituted phosphate groups"/>
    <property type="evidence" value="ECO:0007669"/>
    <property type="project" value="TreeGrafter"/>
</dbReference>
<keyword evidence="2" id="KW-1133">Transmembrane helix</keyword>
<sequence length="234" mass="25804">MTIEVAKDARLGTTGPVTDEARPGSVPRRRALSRALDVVVATAVLVVLSPLLAAVALIVRCTSRGPALFRQERLGLSRRPFVMYKFRTMRTGCDDRAHREYVAALLSEPALAGHAGGVYKLADDPRVTRLGRWLRETSIDELPQLINVLKGEMALVGPRPVLPWEAELFGPEHDARFDVPPGITGLWQCSGRNTLTMSQALDLDVEYVRRRSLHLDLAILLRTVPCVLGRVGVR</sequence>
<dbReference type="Pfam" id="PF02397">
    <property type="entry name" value="Bac_transf"/>
    <property type="match status" value="1"/>
</dbReference>
<gene>
    <name evidence="4" type="ORF">GGQ55_002120</name>
</gene>
<accession>A0A853CH29</accession>
<comment type="caution">
    <text evidence="4">The sequence shown here is derived from an EMBL/GenBank/DDBJ whole genome shotgun (WGS) entry which is preliminary data.</text>
</comment>
<keyword evidence="2" id="KW-0472">Membrane</keyword>
<evidence type="ECO:0000313" key="4">
    <source>
        <dbReference type="EMBL" id="NYJ05842.1"/>
    </source>
</evidence>